<organism evidence="2 3">
    <name type="scientific">Pelomonas caseinilytica</name>
    <dbReference type="NCBI Taxonomy" id="2906763"/>
    <lineage>
        <taxon>Bacteria</taxon>
        <taxon>Pseudomonadati</taxon>
        <taxon>Pseudomonadota</taxon>
        <taxon>Betaproteobacteria</taxon>
        <taxon>Burkholderiales</taxon>
        <taxon>Sphaerotilaceae</taxon>
        <taxon>Roseateles</taxon>
    </lineage>
</organism>
<evidence type="ECO:0000313" key="3">
    <source>
        <dbReference type="Proteomes" id="UP001201463"/>
    </source>
</evidence>
<dbReference type="RefSeq" id="WP_233389851.1">
    <property type="nucleotide sequence ID" value="NZ_JAJTWT010000002.1"/>
</dbReference>
<dbReference type="InterPro" id="IPR000182">
    <property type="entry name" value="GNAT_dom"/>
</dbReference>
<protein>
    <submittedName>
        <fullName evidence="2">GNAT family N-acetyltransferase</fullName>
    </submittedName>
</protein>
<evidence type="ECO:0000313" key="2">
    <source>
        <dbReference type="EMBL" id="MCE4536483.1"/>
    </source>
</evidence>
<dbReference type="Pfam" id="PF13302">
    <property type="entry name" value="Acetyltransf_3"/>
    <property type="match status" value="1"/>
</dbReference>
<reference evidence="2 3" key="1">
    <citation type="submission" date="2021-12" db="EMBL/GenBank/DDBJ databases">
        <title>Genome seq of p7.</title>
        <authorList>
            <person name="Seo T."/>
        </authorList>
    </citation>
    <scope>NUCLEOTIDE SEQUENCE [LARGE SCALE GENOMIC DNA]</scope>
    <source>
        <strain evidence="2 3">P7</strain>
    </source>
</reference>
<name>A0ABS8XA13_9BURK</name>
<dbReference type="PROSITE" id="PS51186">
    <property type="entry name" value="GNAT"/>
    <property type="match status" value="1"/>
</dbReference>
<dbReference type="InterPro" id="IPR016181">
    <property type="entry name" value="Acyl_CoA_acyltransferase"/>
</dbReference>
<dbReference type="EMBL" id="JAJTWT010000002">
    <property type="protein sequence ID" value="MCE4536483.1"/>
    <property type="molecule type" value="Genomic_DNA"/>
</dbReference>
<dbReference type="Proteomes" id="UP001201463">
    <property type="component" value="Unassembled WGS sequence"/>
</dbReference>
<proteinExistence type="predicted"/>
<keyword evidence="3" id="KW-1185">Reference proteome</keyword>
<gene>
    <name evidence="2" type="ORF">LXT12_04365</name>
</gene>
<dbReference type="SUPFAM" id="SSF55729">
    <property type="entry name" value="Acyl-CoA N-acyltransferases (Nat)"/>
    <property type="match status" value="1"/>
</dbReference>
<accession>A0ABS8XA13</accession>
<sequence length="195" mass="21496">MTSPAPTLVKPARVLGKHIVMRDARPDDAEFIVGLRTDPAKGRYLSATSPDVAAQRAWLEAYARDDSQVYFIIEDRDGTRHGTVRLYDPQGASFSWGSWILADGRPSGFAVESALMVYAYALQLGFTASHFSVRVGNESVWKFHERFGATRTGQAGEDLFYSISEDAIRASFDKYRKYLPDGITVVPRAPDGAAA</sequence>
<comment type="caution">
    <text evidence="2">The sequence shown here is derived from an EMBL/GenBank/DDBJ whole genome shotgun (WGS) entry which is preliminary data.</text>
</comment>
<dbReference type="Gene3D" id="3.40.630.30">
    <property type="match status" value="1"/>
</dbReference>
<feature type="domain" description="N-acetyltransferase" evidence="1">
    <location>
        <begin position="19"/>
        <end position="175"/>
    </location>
</feature>
<evidence type="ECO:0000259" key="1">
    <source>
        <dbReference type="PROSITE" id="PS51186"/>
    </source>
</evidence>